<accession>A0A6C0J050</accession>
<proteinExistence type="predicted"/>
<sequence length="107" mass="12649">MNKYATLLLSYILFINYAYGGLSLNKDVLDYKLHQKNRIIVNELRQAYYSSDKHCSPNYVKPFLKNGMNYTNHSNTTNMTLNKNSIRFYNTSHPIKSTKSFKYSRNY</sequence>
<dbReference type="AlphaFoldDB" id="A0A6C0J050"/>
<protein>
    <submittedName>
        <fullName evidence="1">Uncharacterized protein</fullName>
    </submittedName>
</protein>
<name>A0A6C0J050_9ZZZZ</name>
<reference evidence="1" key="1">
    <citation type="journal article" date="2020" name="Nature">
        <title>Giant virus diversity and host interactions through global metagenomics.</title>
        <authorList>
            <person name="Schulz F."/>
            <person name="Roux S."/>
            <person name="Paez-Espino D."/>
            <person name="Jungbluth S."/>
            <person name="Walsh D.A."/>
            <person name="Denef V.J."/>
            <person name="McMahon K.D."/>
            <person name="Konstantinidis K.T."/>
            <person name="Eloe-Fadrosh E.A."/>
            <person name="Kyrpides N.C."/>
            <person name="Woyke T."/>
        </authorList>
    </citation>
    <scope>NUCLEOTIDE SEQUENCE</scope>
    <source>
        <strain evidence="1">GVMAG-M-3300025695-21</strain>
    </source>
</reference>
<dbReference type="EMBL" id="MN740299">
    <property type="protein sequence ID" value="QHT98998.1"/>
    <property type="molecule type" value="Genomic_DNA"/>
</dbReference>
<organism evidence="1">
    <name type="scientific">viral metagenome</name>
    <dbReference type="NCBI Taxonomy" id="1070528"/>
    <lineage>
        <taxon>unclassified sequences</taxon>
        <taxon>metagenomes</taxon>
        <taxon>organismal metagenomes</taxon>
    </lineage>
</organism>
<evidence type="ECO:0000313" key="1">
    <source>
        <dbReference type="EMBL" id="QHT98998.1"/>
    </source>
</evidence>